<dbReference type="eggNOG" id="KOG0868">
    <property type="taxonomic scope" value="Eukaryota"/>
</dbReference>
<comment type="cofactor">
    <cofactor evidence="2">
        <name>glutathione</name>
        <dbReference type="ChEBI" id="CHEBI:57925"/>
    </cofactor>
</comment>
<dbReference type="NCBIfam" id="TIGR01262">
    <property type="entry name" value="maiA"/>
    <property type="match status" value="1"/>
</dbReference>
<dbReference type="FunFam" id="3.40.30.10:FF:000356">
    <property type="entry name" value="Glutathione S-Transferase"/>
    <property type="match status" value="1"/>
</dbReference>
<dbReference type="InterPro" id="IPR010987">
    <property type="entry name" value="Glutathione-S-Trfase_C-like"/>
</dbReference>
<dbReference type="GO" id="GO:0006572">
    <property type="term" value="P:L-tyrosine catabolic process"/>
    <property type="evidence" value="ECO:0007669"/>
    <property type="project" value="UniProtKB-KW"/>
</dbReference>
<dbReference type="Bgee" id="WBGene00021817">
    <property type="expression patterns" value="Expressed in material anatomical entity and 4 other cell types or tissues"/>
</dbReference>
<dbReference type="OMA" id="RMDCDLS"/>
<comment type="similarity">
    <text evidence="4">Belongs to the GST superfamily. Zeta family.</text>
</comment>
<dbReference type="Gene3D" id="3.40.30.10">
    <property type="entry name" value="Glutaredoxin"/>
    <property type="match status" value="1"/>
</dbReference>
<dbReference type="RefSeq" id="NP_497662.1">
    <property type="nucleotide sequence ID" value="NM_065261.4"/>
</dbReference>
<organism evidence="10 11">
    <name type="scientific">Caenorhabditis elegans</name>
    <dbReference type="NCBI Taxonomy" id="6239"/>
    <lineage>
        <taxon>Eukaryota</taxon>
        <taxon>Metazoa</taxon>
        <taxon>Ecdysozoa</taxon>
        <taxon>Nematoda</taxon>
        <taxon>Chromadorea</taxon>
        <taxon>Rhabditida</taxon>
        <taxon>Rhabditina</taxon>
        <taxon>Rhabditomorpha</taxon>
        <taxon>Rhabditoidea</taxon>
        <taxon>Rhabditidae</taxon>
        <taxon>Peloderinae</taxon>
        <taxon>Caenorhabditis</taxon>
    </lineage>
</organism>
<dbReference type="PeptideAtlas" id="Q9N4S0"/>
<reference evidence="10 11" key="1">
    <citation type="journal article" date="1998" name="Science">
        <title>Genome sequence of the nematode C. elegans: a platform for investigating biology.</title>
        <authorList>
            <consortium name="The C. elegans sequencing consortium"/>
            <person name="Sulson J.E."/>
            <person name="Waterston R."/>
        </authorList>
    </citation>
    <scope>NUCLEOTIDE SEQUENCE [LARGE SCALE GENOMIC DNA]</scope>
    <source>
        <strain evidence="10 11">Bristol N2</strain>
    </source>
</reference>
<dbReference type="PROSITE" id="PS51257">
    <property type="entry name" value="PROKAR_LIPOPROTEIN"/>
    <property type="match status" value="1"/>
</dbReference>
<dbReference type="Pfam" id="PF14497">
    <property type="entry name" value="GST_C_3"/>
    <property type="match status" value="1"/>
</dbReference>
<comment type="catalytic activity">
    <reaction evidence="1">
        <text>4-maleylacetoacetate = 4-fumarylacetoacetate</text>
        <dbReference type="Rhea" id="RHEA:14817"/>
        <dbReference type="ChEBI" id="CHEBI:17105"/>
        <dbReference type="ChEBI" id="CHEBI:18034"/>
        <dbReference type="EC" id="5.2.1.2"/>
    </reaction>
</comment>
<dbReference type="InterPro" id="IPR005955">
    <property type="entry name" value="GST_Zeta"/>
</dbReference>
<dbReference type="CDD" id="cd03191">
    <property type="entry name" value="GST_C_Zeta"/>
    <property type="match status" value="1"/>
</dbReference>
<dbReference type="PROSITE" id="PS50405">
    <property type="entry name" value="GST_CTER"/>
    <property type="match status" value="1"/>
</dbReference>
<dbReference type="GO" id="GO:0004364">
    <property type="term" value="F:glutathione transferase activity"/>
    <property type="evidence" value="ECO:0000318"/>
    <property type="project" value="GO_Central"/>
</dbReference>
<dbReference type="PROSITE" id="PS50404">
    <property type="entry name" value="GST_NTER"/>
    <property type="match status" value="1"/>
</dbReference>
<dbReference type="InterPro" id="IPR036282">
    <property type="entry name" value="Glutathione-S-Trfase_C_sf"/>
</dbReference>
<dbReference type="DIP" id="DIP-24991N"/>
<dbReference type="InterPro" id="IPR036249">
    <property type="entry name" value="Thioredoxin-like_sf"/>
</dbReference>
<evidence type="ECO:0000256" key="2">
    <source>
        <dbReference type="ARBA" id="ARBA00001955"/>
    </source>
</evidence>
<dbReference type="Proteomes" id="UP000001940">
    <property type="component" value="Chromosome III"/>
</dbReference>
<dbReference type="UCSC" id="Y53G8B.1">
    <property type="organism name" value="c. elegans"/>
</dbReference>
<dbReference type="AlphaFoldDB" id="Q9N4S0"/>
<evidence type="ECO:0000259" key="9">
    <source>
        <dbReference type="PROSITE" id="PS50405"/>
    </source>
</evidence>
<dbReference type="SUPFAM" id="SSF47616">
    <property type="entry name" value="GST C-terminal domain-like"/>
    <property type="match status" value="1"/>
</dbReference>
<dbReference type="KEGG" id="cel:CELE_Y53G8B.1"/>
<evidence type="ECO:0000313" key="10">
    <source>
        <dbReference type="EMBL" id="CCD67222.1"/>
    </source>
</evidence>
<dbReference type="Gene3D" id="1.20.1050.10">
    <property type="match status" value="1"/>
</dbReference>
<proteinExistence type="evidence at protein level"/>
<dbReference type="FunCoup" id="Q9N4S0">
    <property type="interactions" value="1165"/>
</dbReference>
<sequence length="213" mass="24122">MAAKPILYSSWSSGCSSRVRTALALKKIDYEYQPVNLLNKQKEQEFHGNNPAEKVPILKINGLTLTESMAIIEYLDEIYPDPPLLPKEPELKARARAIAFHIASNIQPLQNKPIYLMLNEKEPGYGDFWCQHFISKGFKALEELLQMHSGDFCVGNQISIADICLPSIVYNAIEKYHVDMTPYPIITRISNKLAELPEFQVAHPNNQPDAPKN</sequence>
<dbReference type="GO" id="GO:0006559">
    <property type="term" value="P:L-phenylalanine catabolic process"/>
    <property type="evidence" value="ECO:0000318"/>
    <property type="project" value="GO_Central"/>
</dbReference>
<dbReference type="InParanoid" id="Q9N4S0"/>
<dbReference type="STRING" id="6239.Y53G8B.1.1"/>
<evidence type="ECO:0000256" key="6">
    <source>
        <dbReference type="ARBA" id="ARBA00022878"/>
    </source>
</evidence>
<keyword evidence="6" id="KW-0828">Tyrosine catabolism</keyword>
<protein>
    <recommendedName>
        <fullName evidence="5">maleylacetoacetate isomerase</fullName>
        <ecNumber evidence="5">5.2.1.2</ecNumber>
    </recommendedName>
</protein>
<evidence type="ECO:0000256" key="7">
    <source>
        <dbReference type="ARBA" id="ARBA00023232"/>
    </source>
</evidence>
<gene>
    <name evidence="10" type="ORF">CELE_Y53G8B.1</name>
    <name evidence="10 12" type="ORF">Y53G8B.1</name>
</gene>
<accession>Q9N4S0</accession>
<dbReference type="SMR" id="Q9N4S0"/>
<dbReference type="InterPro" id="IPR004046">
    <property type="entry name" value="GST_C"/>
</dbReference>
<name>Q9N4S0_CAEEL</name>
<dbReference type="GO" id="GO:0016034">
    <property type="term" value="F:maleylacetoacetate isomerase activity"/>
    <property type="evidence" value="ECO:0000318"/>
    <property type="project" value="GO_Central"/>
</dbReference>
<dbReference type="GO" id="GO:0005739">
    <property type="term" value="C:mitochondrion"/>
    <property type="evidence" value="ECO:0000318"/>
    <property type="project" value="GO_Central"/>
</dbReference>
<comment type="pathway">
    <text evidence="3">Amino-acid degradation; L-phenylalanine degradation; acetoacetate and fumarate from L-phenylalanine: step 5/6.</text>
</comment>
<feature type="domain" description="GST C-terminal" evidence="9">
    <location>
        <begin position="88"/>
        <end position="212"/>
    </location>
</feature>
<dbReference type="InterPro" id="IPR034330">
    <property type="entry name" value="GST_Zeta_C"/>
</dbReference>
<dbReference type="CTD" id="190243"/>
<dbReference type="EMBL" id="BX284603">
    <property type="protein sequence ID" value="CCD67222.1"/>
    <property type="molecule type" value="Genomic_DNA"/>
</dbReference>
<dbReference type="HOGENOM" id="CLU_011226_20_1_1"/>
<dbReference type="OrthoDB" id="202840at2759"/>
<keyword evidence="13" id="KW-1267">Proteomics identification</keyword>
<evidence type="ECO:0000256" key="3">
    <source>
        <dbReference type="ARBA" id="ARBA00004671"/>
    </source>
</evidence>
<dbReference type="FunFam" id="1.20.1050.10:FF:000017">
    <property type="entry name" value="Maleylacetoacetate isomerase"/>
    <property type="match status" value="1"/>
</dbReference>
<dbReference type="Pfam" id="PF02798">
    <property type="entry name" value="GST_N"/>
    <property type="match status" value="1"/>
</dbReference>
<evidence type="ECO:0000256" key="5">
    <source>
        <dbReference type="ARBA" id="ARBA00013199"/>
    </source>
</evidence>
<dbReference type="PANTHER" id="PTHR42673">
    <property type="entry name" value="MALEYLACETOACETATE ISOMERASE"/>
    <property type="match status" value="1"/>
</dbReference>
<dbReference type="InterPro" id="IPR040079">
    <property type="entry name" value="Glutathione_S-Trfase"/>
</dbReference>
<evidence type="ECO:0000313" key="11">
    <source>
        <dbReference type="Proteomes" id="UP000001940"/>
    </source>
</evidence>
<dbReference type="PhylomeDB" id="Q9N4S0"/>
<dbReference type="GO" id="GO:0006749">
    <property type="term" value="P:glutathione metabolic process"/>
    <property type="evidence" value="ECO:0000318"/>
    <property type="project" value="GO_Central"/>
</dbReference>
<dbReference type="UniPathway" id="UPA00139">
    <property type="reaction ID" value="UER00340"/>
</dbReference>
<dbReference type="EC" id="5.2.1.2" evidence="5"/>
<dbReference type="SUPFAM" id="SSF52833">
    <property type="entry name" value="Thioredoxin-like"/>
    <property type="match status" value="1"/>
</dbReference>
<dbReference type="PaxDb" id="6239-Y53G8B.1"/>
<dbReference type="SFLD" id="SFLDS00019">
    <property type="entry name" value="Glutathione_Transferase_(cytos"/>
    <property type="match status" value="1"/>
</dbReference>
<evidence type="ECO:0000256" key="4">
    <source>
        <dbReference type="ARBA" id="ARBA00010007"/>
    </source>
</evidence>
<dbReference type="InterPro" id="IPR004045">
    <property type="entry name" value="Glutathione_S-Trfase_N"/>
</dbReference>
<evidence type="ECO:0000259" key="8">
    <source>
        <dbReference type="PROSITE" id="PS50404"/>
    </source>
</evidence>
<keyword evidence="11" id="KW-1185">Reference proteome</keyword>
<keyword evidence="7" id="KW-0585">Phenylalanine catabolism</keyword>
<dbReference type="SFLD" id="SFLDG00358">
    <property type="entry name" value="Main_(cytGST)"/>
    <property type="match status" value="1"/>
</dbReference>
<keyword evidence="10" id="KW-0413">Isomerase</keyword>
<evidence type="ECO:0000313" key="12">
    <source>
        <dbReference type="WormBase" id="Y53G8B.1"/>
    </source>
</evidence>
<dbReference type="AGR" id="WB:WBGene00021817"/>
<dbReference type="GeneID" id="190243"/>
<evidence type="ECO:0007829" key="13">
    <source>
        <dbReference type="PeptideAtlas" id="Q9N4S0"/>
    </source>
</evidence>
<dbReference type="WormBase" id="Y53G8B.1">
    <property type="protein sequence ID" value="CE25427"/>
    <property type="gene ID" value="WBGene00021817"/>
</dbReference>
<feature type="domain" description="GST N-terminal" evidence="8">
    <location>
        <begin position="3"/>
        <end position="83"/>
    </location>
</feature>
<dbReference type="PANTHER" id="PTHR42673:SF1">
    <property type="entry name" value="MALEYLACETOACETATE ISOMERASE"/>
    <property type="match status" value="1"/>
</dbReference>
<evidence type="ECO:0000256" key="1">
    <source>
        <dbReference type="ARBA" id="ARBA00001622"/>
    </source>
</evidence>